<dbReference type="STRING" id="52689.AKG39_08405"/>
<evidence type="ECO:0000259" key="5">
    <source>
        <dbReference type="Pfam" id="PF01168"/>
    </source>
</evidence>
<dbReference type="CDD" id="cd00635">
    <property type="entry name" value="PLPDE_III_YBL036c_like"/>
    <property type="match status" value="1"/>
</dbReference>
<feature type="domain" description="Alanine racemase N-terminal" evidence="5">
    <location>
        <begin position="2"/>
        <end position="211"/>
    </location>
</feature>
<keyword evidence="6" id="KW-0131">Cell cycle</keyword>
<name>A0A0L6U1E7_9FIRM</name>
<dbReference type="Gene3D" id="3.20.20.10">
    <property type="entry name" value="Alanine racemase"/>
    <property type="match status" value="1"/>
</dbReference>
<dbReference type="SUPFAM" id="SSF51419">
    <property type="entry name" value="PLP-binding barrel"/>
    <property type="match status" value="1"/>
</dbReference>
<dbReference type="InterPro" id="IPR011078">
    <property type="entry name" value="PyrdxlP_homeostasis"/>
</dbReference>
<dbReference type="NCBIfam" id="TIGR00044">
    <property type="entry name" value="YggS family pyridoxal phosphate-dependent enzyme"/>
    <property type="match status" value="1"/>
</dbReference>
<evidence type="ECO:0000313" key="6">
    <source>
        <dbReference type="EMBL" id="KNZ42172.1"/>
    </source>
</evidence>
<comment type="function">
    <text evidence="2">Pyridoxal 5'-phosphate (PLP)-binding protein, which is involved in PLP homeostasis.</text>
</comment>
<keyword evidence="7" id="KW-1185">Reference proteome</keyword>
<feature type="modified residue" description="N6-(pyridoxal phosphate)lysine" evidence="2 3">
    <location>
        <position position="24"/>
    </location>
</feature>
<dbReference type="PROSITE" id="PS01211">
    <property type="entry name" value="UPF0001"/>
    <property type="match status" value="1"/>
</dbReference>
<dbReference type="InterPro" id="IPR029066">
    <property type="entry name" value="PLP-binding_barrel"/>
</dbReference>
<dbReference type="OrthoDB" id="9804072at2"/>
<organism evidence="6 7">
    <name type="scientific">Acetobacterium bakii</name>
    <dbReference type="NCBI Taxonomy" id="52689"/>
    <lineage>
        <taxon>Bacteria</taxon>
        <taxon>Bacillati</taxon>
        <taxon>Bacillota</taxon>
        <taxon>Clostridia</taxon>
        <taxon>Eubacteriales</taxon>
        <taxon>Eubacteriaceae</taxon>
        <taxon>Acetobacterium</taxon>
    </lineage>
</organism>
<protein>
    <recommendedName>
        <fullName evidence="2">Pyridoxal phosphate homeostasis protein</fullName>
        <shortName evidence="2">PLP homeostasis protein</shortName>
    </recommendedName>
</protein>
<dbReference type="InterPro" id="IPR001608">
    <property type="entry name" value="Ala_racemase_N"/>
</dbReference>
<dbReference type="PIRSF" id="PIRSF004848">
    <property type="entry name" value="YBL036c_PLPDEIII"/>
    <property type="match status" value="1"/>
</dbReference>
<dbReference type="GO" id="GO:0030170">
    <property type="term" value="F:pyridoxal phosphate binding"/>
    <property type="evidence" value="ECO:0007669"/>
    <property type="project" value="UniProtKB-UniRule"/>
</dbReference>
<comment type="cofactor">
    <cofactor evidence="3">
        <name>pyridoxal 5'-phosphate</name>
        <dbReference type="ChEBI" id="CHEBI:597326"/>
    </cofactor>
</comment>
<gene>
    <name evidence="6" type="ORF">AKG39_08405</name>
</gene>
<accession>A0A0L6U1E7</accession>
<evidence type="ECO:0000256" key="3">
    <source>
        <dbReference type="PIRSR" id="PIRSR004848-1"/>
    </source>
</evidence>
<dbReference type="PANTHER" id="PTHR10146:SF14">
    <property type="entry name" value="PYRIDOXAL PHOSPHATE HOMEOSTASIS PROTEIN"/>
    <property type="match status" value="1"/>
</dbReference>
<evidence type="ECO:0000256" key="2">
    <source>
        <dbReference type="HAMAP-Rule" id="MF_02087"/>
    </source>
</evidence>
<dbReference type="Proteomes" id="UP000036873">
    <property type="component" value="Unassembled WGS sequence"/>
</dbReference>
<dbReference type="Pfam" id="PF01168">
    <property type="entry name" value="Ala_racemase_N"/>
    <property type="match status" value="1"/>
</dbReference>
<sequence>MIADNIKKIQEELPDHVTLVAVTKYHSIEETQAVMDAGVFDLGESKVQDFLKKYEVLGNEPRWHFIGHLQKNKVKYLIGKTFLIHSVDSLKLLDVIDKESKKKEVVTSVLLQLNLAREESKSGFLEEEIKDVLTVIPKYQNIKVQGLMGMGPLSQNNDKIRNIFVELKKIYDRIKEESLSTIIQMDYLSMGMTDDYRIAIDEGSNMIRIGRKIFSS</sequence>
<dbReference type="EMBL" id="LGYO01000019">
    <property type="protein sequence ID" value="KNZ42172.1"/>
    <property type="molecule type" value="Genomic_DNA"/>
</dbReference>
<dbReference type="PANTHER" id="PTHR10146">
    <property type="entry name" value="PROLINE SYNTHETASE CO-TRANSCRIBED BACTERIAL HOMOLOG PROTEIN"/>
    <property type="match status" value="1"/>
</dbReference>
<dbReference type="PATRIC" id="fig|52689.4.peg.811"/>
<reference evidence="7" key="1">
    <citation type="submission" date="2015-07" db="EMBL/GenBank/DDBJ databases">
        <title>Draft genome sequence of Acetobacterium bakii DSM 8293, a potential psychrophilic chemical producer through syngas fermentation.</title>
        <authorList>
            <person name="Song Y."/>
            <person name="Hwang S."/>
            <person name="Cho B.-K."/>
        </authorList>
    </citation>
    <scope>NUCLEOTIDE SEQUENCE [LARGE SCALE GENOMIC DNA]</scope>
    <source>
        <strain evidence="7">DSM 8239</strain>
    </source>
</reference>
<comment type="caution">
    <text evidence="6">The sequence shown here is derived from an EMBL/GenBank/DDBJ whole genome shotgun (WGS) entry which is preliminary data.</text>
</comment>
<dbReference type="RefSeq" id="WP_050739934.1">
    <property type="nucleotide sequence ID" value="NZ_LGYO01000019.1"/>
</dbReference>
<dbReference type="HAMAP" id="MF_02087">
    <property type="entry name" value="PLP_homeostasis"/>
    <property type="match status" value="1"/>
</dbReference>
<evidence type="ECO:0000313" key="7">
    <source>
        <dbReference type="Proteomes" id="UP000036873"/>
    </source>
</evidence>
<dbReference type="GO" id="GO:0051301">
    <property type="term" value="P:cell division"/>
    <property type="evidence" value="ECO:0007669"/>
    <property type="project" value="UniProtKB-KW"/>
</dbReference>
<evidence type="ECO:0000256" key="1">
    <source>
        <dbReference type="ARBA" id="ARBA00022898"/>
    </source>
</evidence>
<keyword evidence="1 2" id="KW-0663">Pyridoxal phosphate</keyword>
<dbReference type="AlphaFoldDB" id="A0A0L6U1E7"/>
<evidence type="ECO:0000256" key="4">
    <source>
        <dbReference type="RuleBase" id="RU004514"/>
    </source>
</evidence>
<comment type="similarity">
    <text evidence="2 4">Belongs to the pyridoxal phosphate-binding protein YggS/PROSC family.</text>
</comment>
<keyword evidence="6" id="KW-0132">Cell division</keyword>
<proteinExistence type="inferred from homology"/>